<dbReference type="Gene3D" id="3.40.50.300">
    <property type="entry name" value="P-loop containing nucleotide triphosphate hydrolases"/>
    <property type="match status" value="1"/>
</dbReference>
<dbReference type="OrthoDB" id="194358at2759"/>
<sequence length="432" mass="48664">MADPFSVAGSAVGIVSLGLTTAQGLIQYYQAYRGQSEDVAHTTMKLKRLLDLLENLQISLSNGKSHTKDGDLLDKVNSYVEDSYESIQELEEQLVKVRKTSDCDVIASLRGLGRRLVYPLRKSTLQKLESDIDDSMHVISLALQLLQNGNLNRMQDDVAALLNLVAATSVSSDIRSWINAPDASINFNEAAKKKHRGTGSWFVDGSQFQDWLEKPASFLWVVGFAGCGKSVLMTTIIEHTQRHRQSKQGTGIAFFFFTFNDEAKQSCSAMLRSIILQLSSQLDQKDDPLSKLWRCSQSHFPTDQALLECVHELVLCFKDDVYILLDALDESPSGEYRDEVLDILAEIKDWDEPQLHLIVSSRDYSDIRTSILNTSSDETMIKMRNGSIDEDISNFICQHLRTHQRFRKWNGHYDQIEVALVDGAQGVSRFMV</sequence>
<comment type="caution">
    <text evidence="4">The sequence shown here is derived from an EMBL/GenBank/DDBJ whole genome shotgun (WGS) entry which is preliminary data.</text>
</comment>
<keyword evidence="2" id="KW-0175">Coiled coil</keyword>
<protein>
    <recommendedName>
        <fullName evidence="3">Nephrocystin 3-like N-terminal domain-containing protein</fullName>
    </recommendedName>
</protein>
<gene>
    <name evidence="4" type="ORF">CSOL1703_00002326</name>
</gene>
<evidence type="ECO:0000259" key="3">
    <source>
        <dbReference type="Pfam" id="PF24883"/>
    </source>
</evidence>
<reference evidence="5" key="1">
    <citation type="submission" date="2019-06" db="EMBL/GenBank/DDBJ databases">
        <authorList>
            <person name="Broberg M."/>
        </authorList>
    </citation>
    <scope>NUCLEOTIDE SEQUENCE [LARGE SCALE GENOMIC DNA]</scope>
</reference>
<evidence type="ECO:0000313" key="5">
    <source>
        <dbReference type="Proteomes" id="UP000775872"/>
    </source>
</evidence>
<name>A0A9N9Z7M6_9HYPO</name>
<keyword evidence="1" id="KW-0677">Repeat</keyword>
<reference evidence="4 5" key="2">
    <citation type="submission" date="2021-10" db="EMBL/GenBank/DDBJ databases">
        <authorList>
            <person name="Piombo E."/>
        </authorList>
    </citation>
    <scope>NUCLEOTIDE SEQUENCE [LARGE SCALE GENOMIC DNA]</scope>
</reference>
<dbReference type="SUPFAM" id="SSF52540">
    <property type="entry name" value="P-loop containing nucleoside triphosphate hydrolases"/>
    <property type="match status" value="1"/>
</dbReference>
<dbReference type="EMBL" id="CABFOC020000035">
    <property type="protein sequence ID" value="CAH0050354.1"/>
    <property type="molecule type" value="Genomic_DNA"/>
</dbReference>
<dbReference type="PANTHER" id="PTHR10039:SF16">
    <property type="entry name" value="GPI INOSITOL-DEACYLASE"/>
    <property type="match status" value="1"/>
</dbReference>
<feature type="coiled-coil region" evidence="2">
    <location>
        <begin position="73"/>
        <end position="100"/>
    </location>
</feature>
<dbReference type="AlphaFoldDB" id="A0A9N9Z7M6"/>
<dbReference type="Proteomes" id="UP000775872">
    <property type="component" value="Unassembled WGS sequence"/>
</dbReference>
<evidence type="ECO:0000256" key="1">
    <source>
        <dbReference type="ARBA" id="ARBA00022737"/>
    </source>
</evidence>
<feature type="domain" description="Nephrocystin 3-like N-terminal" evidence="3">
    <location>
        <begin position="197"/>
        <end position="362"/>
    </location>
</feature>
<evidence type="ECO:0000313" key="4">
    <source>
        <dbReference type="EMBL" id="CAH0050354.1"/>
    </source>
</evidence>
<evidence type="ECO:0000256" key="2">
    <source>
        <dbReference type="SAM" id="Coils"/>
    </source>
</evidence>
<accession>A0A9N9Z7M6</accession>
<keyword evidence="5" id="KW-1185">Reference proteome</keyword>
<dbReference type="PANTHER" id="PTHR10039">
    <property type="entry name" value="AMELOGENIN"/>
    <property type="match status" value="1"/>
</dbReference>
<dbReference type="InterPro" id="IPR027417">
    <property type="entry name" value="P-loop_NTPase"/>
</dbReference>
<dbReference type="Pfam" id="PF24883">
    <property type="entry name" value="NPHP3_N"/>
    <property type="match status" value="1"/>
</dbReference>
<proteinExistence type="predicted"/>
<dbReference type="InterPro" id="IPR056884">
    <property type="entry name" value="NPHP3-like_N"/>
</dbReference>
<organism evidence="4 5">
    <name type="scientific">Clonostachys solani</name>
    <dbReference type="NCBI Taxonomy" id="160281"/>
    <lineage>
        <taxon>Eukaryota</taxon>
        <taxon>Fungi</taxon>
        <taxon>Dikarya</taxon>
        <taxon>Ascomycota</taxon>
        <taxon>Pezizomycotina</taxon>
        <taxon>Sordariomycetes</taxon>
        <taxon>Hypocreomycetidae</taxon>
        <taxon>Hypocreales</taxon>
        <taxon>Bionectriaceae</taxon>
        <taxon>Clonostachys</taxon>
    </lineage>
</organism>